<name>A0A2V2BRR9_9GAMM</name>
<dbReference type="GeneID" id="99737446"/>
<dbReference type="OrthoDB" id="6832592at2"/>
<proteinExistence type="predicted"/>
<protein>
    <recommendedName>
        <fullName evidence="1">Bacterial CdiA-CT RNAse A domain-containing protein</fullName>
    </recommendedName>
</protein>
<dbReference type="Pfam" id="PF18431">
    <property type="entry name" value="RNAse_A_bac"/>
    <property type="match status" value="1"/>
</dbReference>
<dbReference type="Proteomes" id="UP000245981">
    <property type="component" value="Unassembled WGS sequence"/>
</dbReference>
<organism evidence="2 3">
    <name type="scientific">Pantoea allii</name>
    <dbReference type="NCBI Taxonomy" id="574096"/>
    <lineage>
        <taxon>Bacteria</taxon>
        <taxon>Pseudomonadati</taxon>
        <taxon>Pseudomonadota</taxon>
        <taxon>Gammaproteobacteria</taxon>
        <taxon>Enterobacterales</taxon>
        <taxon>Erwiniaceae</taxon>
        <taxon>Pantoea</taxon>
    </lineage>
</organism>
<dbReference type="RefSeq" id="WP_109716096.1">
    <property type="nucleotide sequence ID" value="NZ_CP125958.1"/>
</dbReference>
<accession>A0A2V2BRR9</accession>
<evidence type="ECO:0000313" key="2">
    <source>
        <dbReference type="EMBL" id="PWL00292.1"/>
    </source>
</evidence>
<dbReference type="EMBL" id="QGHF01000001">
    <property type="protein sequence ID" value="PWL00292.1"/>
    <property type="molecule type" value="Genomic_DNA"/>
</dbReference>
<dbReference type="InterPro" id="IPR041436">
    <property type="entry name" value="RNAse_A_bac"/>
</dbReference>
<feature type="domain" description="Bacterial CdiA-CT RNAse A" evidence="1">
    <location>
        <begin position="65"/>
        <end position="120"/>
    </location>
</feature>
<evidence type="ECO:0000313" key="3">
    <source>
        <dbReference type="Proteomes" id="UP000245981"/>
    </source>
</evidence>
<dbReference type="AlphaFoldDB" id="A0A2V2BRR9"/>
<evidence type="ECO:0000259" key="1">
    <source>
        <dbReference type="Pfam" id="PF18431"/>
    </source>
</evidence>
<reference evidence="2 3" key="1">
    <citation type="submission" date="2018-05" db="EMBL/GenBank/DDBJ databases">
        <title>Genomic Encyclopedia of Type Strains, Phase IV (KMG-V): Genome sequencing to study the core and pangenomes of soil and plant-associated prokaryotes.</title>
        <authorList>
            <person name="Whitman W."/>
        </authorList>
    </citation>
    <scope>NUCLEOTIDE SEQUENCE [LARGE SCALE GENOMIC DNA]</scope>
    <source>
        <strain evidence="2 3">PNA 200-10</strain>
    </source>
</reference>
<gene>
    <name evidence="2" type="ORF">C7431_10197</name>
</gene>
<comment type="caution">
    <text evidence="2">The sequence shown here is derived from an EMBL/GenBank/DDBJ whole genome shotgun (WGS) entry which is preliminary data.</text>
</comment>
<sequence length="122" mass="13201">MINRQGRSHPVGARNRPAIINRHVDVGVPAAFGFAIGAARVVYVRAGTFKLTAHEAINGIKAGDHTIAKHVAIPDNELLARPARSPQIQSVSSYYSVELAEKAINSALKANRVKIINWANWA</sequence>